<evidence type="ECO:0000313" key="2">
    <source>
        <dbReference type="EMBL" id="OBK24820.1"/>
    </source>
</evidence>
<dbReference type="OrthoDB" id="4701557at2"/>
<feature type="domain" description="PE" evidence="1">
    <location>
        <begin position="4"/>
        <end position="91"/>
    </location>
</feature>
<comment type="caution">
    <text evidence="2">The sequence shown here is derived from an EMBL/GenBank/DDBJ whole genome shotgun (WGS) entry which is preliminary data.</text>
</comment>
<organism evidence="2 3">
    <name type="scientific">Mycobacterium asiaticum</name>
    <dbReference type="NCBI Taxonomy" id="1790"/>
    <lineage>
        <taxon>Bacteria</taxon>
        <taxon>Bacillati</taxon>
        <taxon>Actinomycetota</taxon>
        <taxon>Actinomycetes</taxon>
        <taxon>Mycobacteriales</taxon>
        <taxon>Mycobacteriaceae</taxon>
        <taxon>Mycobacterium</taxon>
    </lineage>
</organism>
<name>A0A1A3NTU6_MYCAS</name>
<gene>
    <name evidence="2" type="ORF">A5635_16930</name>
</gene>
<dbReference type="InterPro" id="IPR038332">
    <property type="entry name" value="PPE_sf"/>
</dbReference>
<dbReference type="Proteomes" id="UP000093819">
    <property type="component" value="Unassembled WGS sequence"/>
</dbReference>
<accession>A0A1A3NTU6</accession>
<dbReference type="Pfam" id="PF00934">
    <property type="entry name" value="PE"/>
    <property type="match status" value="1"/>
</dbReference>
<dbReference type="EMBL" id="LZLR01000059">
    <property type="protein sequence ID" value="OBK24820.1"/>
    <property type="molecule type" value="Genomic_DNA"/>
</dbReference>
<sequence>MSFVFVEPQIMAAFATNLSNIGSALTAANATAAASTTGVLAAAADEVSQGIAALFSENAAGYQQISAQVVASYERFVQAVTSGANAYAAAELGTAQALVNGLAAPTLSLEGFAEAYAGFTANLVNAELSFNQALVGGEVALRQALFGSGNALSAAVDSGLNVANSFVGAGQTALNTLLGAQVPANFASSLAVDSSLDANLGLGGLTGSFNAAFNGFGANLNAALSGNLSAALPDLNVLVQAGNALGANINAGLNSLVQTGGALANNFISNINALTQTGGSLSAIFGGDLSSLGAQLNAALNAALSGNLNLGLPDLPALGATLVADFNSALAGFGFNLPALGASLNTALNGLLAGDLDLGLVLPPLPTFESVTANLTAGLNNLAGSFNLNLPALAANINGALGPLGAQLNAALTGALSGDTTGFNALINTLAGLPTTGVAGLEQIQSGILANLVVNELAFNASLVANEQALVSALLGPGAVLGPVGYAFNAGNLLLGTGEQLLNAVVGAPTVNLTGSLLFNGALPLGGGLAPVGGLTGVVQQLLSLSGALSGAPGLDAALLTQLGLTPTALQALVNGQLAFNANLVANEQLLQLSLFGTTGALNGALNNAFTALNLAFVSTPQLIINALIGAPVVPALTTGLLLSTTGDVFGGVTAGGLLGALEQKFLFDGAFLSNLFAPVQVTLTGGLPSLLANINAALTGQVTVNGSVTP</sequence>
<proteinExistence type="predicted"/>
<reference evidence="2 3" key="1">
    <citation type="submission" date="2016-06" db="EMBL/GenBank/DDBJ databases">
        <authorList>
            <person name="Kjaerup R.B."/>
            <person name="Dalgaard T.S."/>
            <person name="Juul-Madsen H.R."/>
        </authorList>
    </citation>
    <scope>NUCLEOTIDE SEQUENCE [LARGE SCALE GENOMIC DNA]</scope>
    <source>
        <strain evidence="2 3">1245335.1</strain>
    </source>
</reference>
<evidence type="ECO:0000259" key="1">
    <source>
        <dbReference type="Pfam" id="PF00934"/>
    </source>
</evidence>
<dbReference type="Gene3D" id="1.10.287.850">
    <property type="entry name" value="HP0062-like domain"/>
    <property type="match status" value="1"/>
</dbReference>
<dbReference type="RefSeq" id="WP_065034596.1">
    <property type="nucleotide sequence ID" value="NZ_LZLR01000059.1"/>
</dbReference>
<dbReference type="InterPro" id="IPR000084">
    <property type="entry name" value="PE-PGRS_N"/>
</dbReference>
<dbReference type="SUPFAM" id="SSF140459">
    <property type="entry name" value="PE/PPE dimer-like"/>
    <property type="match status" value="1"/>
</dbReference>
<protein>
    <recommendedName>
        <fullName evidence="1">PE domain-containing protein</fullName>
    </recommendedName>
</protein>
<evidence type="ECO:0000313" key="3">
    <source>
        <dbReference type="Proteomes" id="UP000093819"/>
    </source>
</evidence>
<dbReference type="AlphaFoldDB" id="A0A1A3NTU6"/>